<evidence type="ECO:0000256" key="6">
    <source>
        <dbReference type="ARBA" id="ARBA00023136"/>
    </source>
</evidence>
<evidence type="ECO:0000256" key="4">
    <source>
        <dbReference type="ARBA" id="ARBA00022692"/>
    </source>
</evidence>
<proteinExistence type="inferred from homology"/>
<dbReference type="GO" id="GO:0005794">
    <property type="term" value="C:Golgi apparatus"/>
    <property type="evidence" value="ECO:0007669"/>
    <property type="project" value="TreeGrafter"/>
</dbReference>
<evidence type="ECO:0000256" key="1">
    <source>
        <dbReference type="ARBA" id="ARBA00004141"/>
    </source>
</evidence>
<keyword evidence="3" id="KW-0813">Transport</keyword>
<accession>A0A444UKT1</accession>
<dbReference type="PANTHER" id="PTHR10332:SF17">
    <property type="entry name" value="EQUILIBRATIVE NUCLEOSIDE TRANSPORTER 3"/>
    <property type="match status" value="1"/>
</dbReference>
<feature type="region of interest" description="Disordered" evidence="7">
    <location>
        <begin position="1"/>
        <end position="34"/>
    </location>
</feature>
<keyword evidence="4 8" id="KW-0812">Transmembrane</keyword>
<dbReference type="Pfam" id="PF01733">
    <property type="entry name" value="Nucleoside_tran"/>
    <property type="match status" value="1"/>
</dbReference>
<evidence type="ECO:0000256" key="7">
    <source>
        <dbReference type="SAM" id="MobiDB-lite"/>
    </source>
</evidence>
<feature type="transmembrane region" description="Helical" evidence="8">
    <location>
        <begin position="269"/>
        <end position="290"/>
    </location>
</feature>
<evidence type="ECO:0000313" key="10">
    <source>
        <dbReference type="Proteomes" id="UP000289886"/>
    </source>
</evidence>
<keyword evidence="6 8" id="KW-0472">Membrane</keyword>
<feature type="compositionally biased region" description="Acidic residues" evidence="7">
    <location>
        <begin position="21"/>
        <end position="30"/>
    </location>
</feature>
<dbReference type="Proteomes" id="UP000289886">
    <property type="component" value="Unassembled WGS sequence"/>
</dbReference>
<dbReference type="PANTHER" id="PTHR10332">
    <property type="entry name" value="EQUILIBRATIVE NUCLEOSIDE TRANSPORTER"/>
    <property type="match status" value="1"/>
</dbReference>
<dbReference type="InterPro" id="IPR002259">
    <property type="entry name" value="Eqnu_transpt"/>
</dbReference>
<evidence type="ECO:0000256" key="8">
    <source>
        <dbReference type="SAM" id="Phobius"/>
    </source>
</evidence>
<dbReference type="GO" id="GO:0005337">
    <property type="term" value="F:nucleoside transmembrane transporter activity"/>
    <property type="evidence" value="ECO:0007669"/>
    <property type="project" value="InterPro"/>
</dbReference>
<protein>
    <submittedName>
        <fullName evidence="9">Equilibrative nucleoside transporter 3</fullName>
    </submittedName>
</protein>
<keyword evidence="5 8" id="KW-1133">Transmembrane helix</keyword>
<feature type="transmembrane region" description="Helical" evidence="8">
    <location>
        <begin position="150"/>
        <end position="175"/>
    </location>
</feature>
<reference evidence="9 10" key="1">
    <citation type="submission" date="2019-01" db="EMBL/GenBank/DDBJ databases">
        <title>Draft Genome and Complete Hox-Cluster Characterization of the Sterlet Sturgeon (Acipenser ruthenus).</title>
        <authorList>
            <person name="Wei Q."/>
        </authorList>
    </citation>
    <scope>NUCLEOTIDE SEQUENCE [LARGE SCALE GENOMIC DNA]</scope>
    <source>
        <strain evidence="9">WHYD16114868_AA</strain>
        <tissue evidence="9">Blood</tissue>
    </source>
</reference>
<feature type="transmembrane region" description="Helical" evidence="8">
    <location>
        <begin position="117"/>
        <end position="138"/>
    </location>
</feature>
<comment type="similarity">
    <text evidence="2">Belongs to the SLC29A/ENT transporter (TC 2.A.57) family.</text>
</comment>
<dbReference type="GO" id="GO:0005886">
    <property type="term" value="C:plasma membrane"/>
    <property type="evidence" value="ECO:0007669"/>
    <property type="project" value="TreeGrafter"/>
</dbReference>
<comment type="caution">
    <text evidence="9">The sequence shown here is derived from an EMBL/GenBank/DDBJ whole genome shotgun (WGS) entry which is preliminary data.</text>
</comment>
<organism evidence="9 10">
    <name type="scientific">Acipenser ruthenus</name>
    <name type="common">Sterlet sturgeon</name>
    <dbReference type="NCBI Taxonomy" id="7906"/>
    <lineage>
        <taxon>Eukaryota</taxon>
        <taxon>Metazoa</taxon>
        <taxon>Chordata</taxon>
        <taxon>Craniata</taxon>
        <taxon>Vertebrata</taxon>
        <taxon>Euteleostomi</taxon>
        <taxon>Actinopterygii</taxon>
        <taxon>Chondrostei</taxon>
        <taxon>Acipenseriformes</taxon>
        <taxon>Acipenseridae</taxon>
        <taxon>Acipenser</taxon>
    </lineage>
</organism>
<evidence type="ECO:0000313" key="9">
    <source>
        <dbReference type="EMBL" id="RXM35805.1"/>
    </source>
</evidence>
<evidence type="ECO:0000256" key="3">
    <source>
        <dbReference type="ARBA" id="ARBA00022448"/>
    </source>
</evidence>
<name>A0A444UKT1_ACIRT</name>
<evidence type="ECO:0000256" key="5">
    <source>
        <dbReference type="ARBA" id="ARBA00022989"/>
    </source>
</evidence>
<comment type="subcellular location">
    <subcellularLocation>
        <location evidence="1">Membrane</location>
        <topology evidence="1">Multi-pass membrane protein</topology>
    </subcellularLocation>
</comment>
<feature type="transmembrane region" description="Helical" evidence="8">
    <location>
        <begin position="57"/>
        <end position="77"/>
    </location>
</feature>
<gene>
    <name evidence="9" type="ORF">EOD39_0871</name>
</gene>
<dbReference type="EMBL" id="SCEB01214359">
    <property type="protein sequence ID" value="RXM35805.1"/>
    <property type="molecule type" value="Genomic_DNA"/>
</dbReference>
<evidence type="ECO:0000256" key="2">
    <source>
        <dbReference type="ARBA" id="ARBA00007965"/>
    </source>
</evidence>
<sequence length="297" mass="32073">MEALEALTGSVDSAYLPPAESGEEEEEEDQSPLLTEHTPARSLYAAARHKPQDHYNLVYIIFFILGVGSLLPWNFFITAKHYWLYKLTNSSSPSHSSDLSLHERLLMFNLQTHRVSSAVRVLSSLAVMLVIFVITTALVKVDTSAVMQEFFMATLLCVAVVSGASNIFTGSLFGVSGRFPMRISQALISGQAMGGTLCAVASVVDLAAAADVTDSALAFFLLADVFVVLCIVVYLLLPRLAYWQAMGGTLCAVASVVDLAAAADVTDSALAFFLLADVFVVLCIVVYLLLPRLAYCR</sequence>
<dbReference type="PRINTS" id="PR01130">
    <property type="entry name" value="DERENTRNSPRT"/>
</dbReference>
<dbReference type="AlphaFoldDB" id="A0A444UKT1"/>
<feature type="transmembrane region" description="Helical" evidence="8">
    <location>
        <begin position="187"/>
        <end position="210"/>
    </location>
</feature>
<feature type="transmembrane region" description="Helical" evidence="8">
    <location>
        <begin position="216"/>
        <end position="237"/>
    </location>
</feature>
<keyword evidence="10" id="KW-1185">Reference proteome</keyword>